<dbReference type="AlphaFoldDB" id="A0A222VSW0"/>
<keyword evidence="2" id="KW-1185">Reference proteome</keyword>
<dbReference type="InterPro" id="IPR024344">
    <property type="entry name" value="MDMPI_metal-binding"/>
</dbReference>
<sequence>MADLDAILGDLDAESQEVDAMVAGLPDAAWATATPADGWTVAHQIAHLAWTDEKALISATTPGEFGEELKRALLAGERYVDEGAAEHAGDPPGALLARWRERRDQLRGALAAFPAGEKLPWYGPAMSPASMATARMMETWAHGQDIADALGLDRRQSARLWHIARFGVRTRDFAFQLHSLAPPAEPFRVELTAPDGDTWTFGPGDATQRVTGSATGFCHIVTQRRHPGDTDVEAEGADAREWLRIAQAFAGQPGQGRREGQFA</sequence>
<dbReference type="NCBIfam" id="TIGR03083">
    <property type="entry name" value="maleylpyruvate isomerase family mycothiol-dependent enzyme"/>
    <property type="match status" value="1"/>
</dbReference>
<dbReference type="Pfam" id="PF08608">
    <property type="entry name" value="Wyosine_form"/>
    <property type="match status" value="1"/>
</dbReference>
<dbReference type="GO" id="GO:0046872">
    <property type="term" value="F:metal ion binding"/>
    <property type="evidence" value="ECO:0007669"/>
    <property type="project" value="InterPro"/>
</dbReference>
<reference evidence="1 2" key="1">
    <citation type="submission" date="2016-10" db="EMBL/GenBank/DDBJ databases">
        <authorList>
            <person name="de Groot N.N."/>
        </authorList>
    </citation>
    <scope>NUCLEOTIDE SEQUENCE [LARGE SCALE GENOMIC DNA]</scope>
    <source>
        <strain evidence="1 2">CGMCC 4.5506</strain>
    </source>
</reference>
<evidence type="ECO:0000313" key="1">
    <source>
        <dbReference type="EMBL" id="SDD50545.1"/>
    </source>
</evidence>
<dbReference type="Pfam" id="PF11716">
    <property type="entry name" value="MDMPI_N"/>
    <property type="match status" value="1"/>
</dbReference>
<name>A0A222VSW0_9PSEU</name>
<dbReference type="InterPro" id="IPR034660">
    <property type="entry name" value="DinB/YfiT-like"/>
</dbReference>
<dbReference type="Proteomes" id="UP000199494">
    <property type="component" value="Unassembled WGS sequence"/>
</dbReference>
<dbReference type="NCBIfam" id="TIGR03084">
    <property type="entry name" value="TIGR03084 family metal-binding protein"/>
    <property type="match status" value="1"/>
</dbReference>
<dbReference type="InterPro" id="IPR017518">
    <property type="entry name" value="CHP03084"/>
</dbReference>
<dbReference type="OrthoDB" id="113180at2"/>
<dbReference type="KEGG" id="pmad:BAY61_19540"/>
<proteinExistence type="predicted"/>
<accession>A0A222VSW0</accession>
<protein>
    <submittedName>
        <fullName evidence="1">TIGR03084 family protein</fullName>
    </submittedName>
</protein>
<evidence type="ECO:0000313" key="2">
    <source>
        <dbReference type="Proteomes" id="UP000199494"/>
    </source>
</evidence>
<organism evidence="1 2">
    <name type="scientific">Prauserella marina</name>
    <dbReference type="NCBI Taxonomy" id="530584"/>
    <lineage>
        <taxon>Bacteria</taxon>
        <taxon>Bacillati</taxon>
        <taxon>Actinomycetota</taxon>
        <taxon>Actinomycetes</taxon>
        <taxon>Pseudonocardiales</taxon>
        <taxon>Pseudonocardiaceae</taxon>
        <taxon>Prauserella</taxon>
    </lineage>
</organism>
<dbReference type="InterPro" id="IPR017517">
    <property type="entry name" value="Maleyloyr_isom"/>
</dbReference>
<dbReference type="RefSeq" id="WP_091808195.1">
    <property type="nucleotide sequence ID" value="NZ_CP016353.1"/>
</dbReference>
<dbReference type="SUPFAM" id="SSF109854">
    <property type="entry name" value="DinB/YfiT-like putative metalloenzymes"/>
    <property type="match status" value="1"/>
</dbReference>
<dbReference type="InterPro" id="IPR013917">
    <property type="entry name" value="tRNA_wybutosine-synth"/>
</dbReference>
<gene>
    <name evidence="1" type="ORF">SAMN05421630_109140</name>
</gene>
<dbReference type="STRING" id="530584.SAMN05421630_109140"/>
<dbReference type="Gene3D" id="1.20.120.450">
    <property type="entry name" value="dinb family like domain"/>
    <property type="match status" value="1"/>
</dbReference>
<dbReference type="EMBL" id="FMZE01000009">
    <property type="protein sequence ID" value="SDD50545.1"/>
    <property type="molecule type" value="Genomic_DNA"/>
</dbReference>